<keyword evidence="12" id="KW-1185">Reference proteome</keyword>
<evidence type="ECO:0000256" key="1">
    <source>
        <dbReference type="ARBA" id="ARBA00004635"/>
    </source>
</evidence>
<gene>
    <name evidence="11" type="ORF">FHS18_002815</name>
</gene>
<dbReference type="AlphaFoldDB" id="A0A7W5AXT4"/>
<organism evidence="11 12">
    <name type="scientific">Paenibacillus phyllosphaerae</name>
    <dbReference type="NCBI Taxonomy" id="274593"/>
    <lineage>
        <taxon>Bacteria</taxon>
        <taxon>Bacillati</taxon>
        <taxon>Bacillota</taxon>
        <taxon>Bacilli</taxon>
        <taxon>Bacillales</taxon>
        <taxon>Paenibacillaceae</taxon>
        <taxon>Paenibacillus</taxon>
    </lineage>
</organism>
<dbReference type="Pfam" id="PF25198">
    <property type="entry name" value="Spore_GerAC_N"/>
    <property type="match status" value="1"/>
</dbReference>
<keyword evidence="3" id="KW-0309">Germination</keyword>
<reference evidence="11 12" key="1">
    <citation type="submission" date="2020-08" db="EMBL/GenBank/DDBJ databases">
        <title>Genomic Encyclopedia of Type Strains, Phase III (KMG-III): the genomes of soil and plant-associated and newly described type strains.</title>
        <authorList>
            <person name="Whitman W."/>
        </authorList>
    </citation>
    <scope>NUCLEOTIDE SEQUENCE [LARGE SCALE GENOMIC DNA]</scope>
    <source>
        <strain evidence="11 12">CECT 5862</strain>
    </source>
</reference>
<sequence length="400" mass="45125">MTRLACRLLFAAAMLLLLPGCWDRHELNDLSIVSTMGFDKKGDKILVTIQVLDPNEVARATGTASGSAPVVAYEAEGVTVDDAIGRLSVKAPYPLYLSHVRMVVVGEKLAREDGIGKVMDFISRDRQMRTDFYIILARKTTANNVLSIFTAINKIPGNKMFSALETSSKEWAPVTGMHLVQLIDDLVTGGKQLVLTGIRIDGDPDKGATQQNIENISDLARLSYTSLGVFRGDKLVGWLNENESKGYKYIRNEVVRTVGFVQCGPKQYTSFRIIRADTKSKVKFVKDKPEIHLNVRIEADVNEQTCGLDLNKEESLVKLSELASYKVVMIVKDTIKRGQQFHSDIFGFGELVERKAPRYWKQHREEWTDLFEQLEPVIHVDWNIRRVGTKSRSFLQEQEE</sequence>
<dbReference type="InterPro" id="IPR008844">
    <property type="entry name" value="Spore_GerAC-like"/>
</dbReference>
<feature type="signal peptide" evidence="8">
    <location>
        <begin position="1"/>
        <end position="24"/>
    </location>
</feature>
<dbReference type="InterPro" id="IPR057336">
    <property type="entry name" value="GerAC_N"/>
</dbReference>
<evidence type="ECO:0000313" key="11">
    <source>
        <dbReference type="EMBL" id="MBB3110748.1"/>
    </source>
</evidence>
<keyword evidence="5" id="KW-0472">Membrane</keyword>
<dbReference type="RefSeq" id="WP_183600637.1">
    <property type="nucleotide sequence ID" value="NZ_JACHXK010000005.1"/>
</dbReference>
<dbReference type="GO" id="GO:0009847">
    <property type="term" value="P:spore germination"/>
    <property type="evidence" value="ECO:0007669"/>
    <property type="project" value="InterPro"/>
</dbReference>
<evidence type="ECO:0000256" key="5">
    <source>
        <dbReference type="ARBA" id="ARBA00023136"/>
    </source>
</evidence>
<evidence type="ECO:0000256" key="2">
    <source>
        <dbReference type="ARBA" id="ARBA00007886"/>
    </source>
</evidence>
<dbReference type="Pfam" id="PF05504">
    <property type="entry name" value="Spore_GerAC"/>
    <property type="match status" value="1"/>
</dbReference>
<comment type="caution">
    <text evidence="11">The sequence shown here is derived from an EMBL/GenBank/DDBJ whole genome shotgun (WGS) entry which is preliminary data.</text>
</comment>
<dbReference type="NCBIfam" id="TIGR02887">
    <property type="entry name" value="spore_ger_x_C"/>
    <property type="match status" value="1"/>
</dbReference>
<dbReference type="EMBL" id="JACHXK010000005">
    <property type="protein sequence ID" value="MBB3110748.1"/>
    <property type="molecule type" value="Genomic_DNA"/>
</dbReference>
<evidence type="ECO:0000256" key="8">
    <source>
        <dbReference type="SAM" id="SignalP"/>
    </source>
</evidence>
<evidence type="ECO:0000256" key="3">
    <source>
        <dbReference type="ARBA" id="ARBA00022544"/>
    </source>
</evidence>
<evidence type="ECO:0000259" key="9">
    <source>
        <dbReference type="Pfam" id="PF05504"/>
    </source>
</evidence>
<comment type="subcellular location">
    <subcellularLocation>
        <location evidence="1">Membrane</location>
        <topology evidence="1">Lipid-anchor</topology>
    </subcellularLocation>
</comment>
<evidence type="ECO:0000313" key="12">
    <source>
        <dbReference type="Proteomes" id="UP000570361"/>
    </source>
</evidence>
<evidence type="ECO:0000256" key="4">
    <source>
        <dbReference type="ARBA" id="ARBA00022729"/>
    </source>
</evidence>
<keyword evidence="6" id="KW-0564">Palmitate</keyword>
<feature type="domain" description="Spore germination protein N-terminal" evidence="10">
    <location>
        <begin position="23"/>
        <end position="199"/>
    </location>
</feature>
<name>A0A7W5AXT4_9BACL</name>
<evidence type="ECO:0000256" key="6">
    <source>
        <dbReference type="ARBA" id="ARBA00023139"/>
    </source>
</evidence>
<comment type="similarity">
    <text evidence="2">Belongs to the GerABKC lipoprotein family.</text>
</comment>
<dbReference type="Proteomes" id="UP000570361">
    <property type="component" value="Unassembled WGS sequence"/>
</dbReference>
<dbReference type="InterPro" id="IPR046953">
    <property type="entry name" value="Spore_GerAC-like_C"/>
</dbReference>
<dbReference type="PANTHER" id="PTHR35789">
    <property type="entry name" value="SPORE GERMINATION PROTEIN B3"/>
    <property type="match status" value="1"/>
</dbReference>
<feature type="domain" description="Spore germination GerAC-like C-terminal" evidence="9">
    <location>
        <begin position="227"/>
        <end position="388"/>
    </location>
</feature>
<evidence type="ECO:0000259" key="10">
    <source>
        <dbReference type="Pfam" id="PF25198"/>
    </source>
</evidence>
<dbReference type="PANTHER" id="PTHR35789:SF1">
    <property type="entry name" value="SPORE GERMINATION PROTEIN B3"/>
    <property type="match status" value="1"/>
</dbReference>
<keyword evidence="7" id="KW-0449">Lipoprotein</keyword>
<dbReference type="Gene3D" id="3.30.300.210">
    <property type="entry name" value="Nutrient germinant receptor protein C, domain 3"/>
    <property type="match status" value="1"/>
</dbReference>
<evidence type="ECO:0000256" key="7">
    <source>
        <dbReference type="ARBA" id="ARBA00023288"/>
    </source>
</evidence>
<proteinExistence type="inferred from homology"/>
<keyword evidence="4 8" id="KW-0732">Signal</keyword>
<dbReference type="InterPro" id="IPR038501">
    <property type="entry name" value="Spore_GerAC_C_sf"/>
</dbReference>
<protein>
    <submittedName>
        <fullName evidence="11">Spore germination protein KC</fullName>
    </submittedName>
</protein>
<accession>A0A7W5AXT4</accession>
<feature type="chain" id="PRO_5039115625" evidence="8">
    <location>
        <begin position="25"/>
        <end position="400"/>
    </location>
</feature>
<dbReference type="GO" id="GO:0016020">
    <property type="term" value="C:membrane"/>
    <property type="evidence" value="ECO:0007669"/>
    <property type="project" value="UniProtKB-SubCell"/>
</dbReference>